<dbReference type="AlphaFoldDB" id="A0A9X2IUW7"/>
<keyword evidence="3" id="KW-0378">Hydrolase</keyword>
<dbReference type="InterPro" id="IPR029058">
    <property type="entry name" value="AB_hydrolase_fold"/>
</dbReference>
<sequence>MGSLRSVAIVVFLVALVAGCSRAEPPRAIPAPAPHQAPIGDWTGRLPLPNRELPLGVTIAADRITVSIPEQGIIDKPTVQTSTDPDNLTFTLPDIPGLPTFQGRHDRTADTITGEFRQSGQHWPLTMTRGKVTAPPRPQEPKPPWPYRAEEVTYRSGHLTIAGTLTLPNAPGPAPAVVLISGSGPQDRNEELFAHKPFLLIADALTRAGYAVLRTDDRGVGGTGGKLDHASYLDLTNDIVAGIDFLRTRPDIDRARIGLFGHSEGGYLAPLAAARPDSGVAFVIMMAGPAAPGGDVLIEQNWRILAARGASPQEKREQIELVSTLVPLVRGGDAYQTRQFLVDHNIATPAEEQLPSEAIDFYTSPYFASFIGHDPAPALQALRMPVLAFYGSKDLQVPPRQSEPLARRYLAANPDADIHVFDGLNHLMQPAGTGLMDEYPRIETTVAPEVLDYVAAWLTTRIPPAR</sequence>
<dbReference type="PANTHER" id="PTHR43265">
    <property type="entry name" value="ESTERASE ESTD"/>
    <property type="match status" value="1"/>
</dbReference>
<dbReference type="InterPro" id="IPR022742">
    <property type="entry name" value="Hydrolase_4"/>
</dbReference>
<dbReference type="PROSITE" id="PS51257">
    <property type="entry name" value="PROKAR_LIPOPROTEIN"/>
    <property type="match status" value="1"/>
</dbReference>
<dbReference type="Gene3D" id="3.40.50.1820">
    <property type="entry name" value="alpha/beta hydrolase"/>
    <property type="match status" value="1"/>
</dbReference>
<evidence type="ECO:0000313" key="4">
    <source>
        <dbReference type="Proteomes" id="UP001139157"/>
    </source>
</evidence>
<dbReference type="GO" id="GO:0052689">
    <property type="term" value="F:carboxylic ester hydrolase activity"/>
    <property type="evidence" value="ECO:0007669"/>
    <property type="project" value="TreeGrafter"/>
</dbReference>
<evidence type="ECO:0000259" key="2">
    <source>
        <dbReference type="Pfam" id="PF12146"/>
    </source>
</evidence>
<gene>
    <name evidence="3" type="ORF">NDR86_07365</name>
</gene>
<dbReference type="SUPFAM" id="SSF53474">
    <property type="entry name" value="alpha/beta-Hydrolases"/>
    <property type="match status" value="1"/>
</dbReference>
<evidence type="ECO:0000256" key="1">
    <source>
        <dbReference type="SAM" id="SignalP"/>
    </source>
</evidence>
<proteinExistence type="predicted"/>
<accession>A0A9X2IUW7</accession>
<feature type="domain" description="Serine aminopeptidase S33" evidence="2">
    <location>
        <begin position="201"/>
        <end position="291"/>
    </location>
</feature>
<reference evidence="3" key="1">
    <citation type="submission" date="2022-06" db="EMBL/GenBank/DDBJ databases">
        <title>Novel species in genus nocardia.</title>
        <authorList>
            <person name="Li F."/>
        </authorList>
    </citation>
    <scope>NUCLEOTIDE SEQUENCE</scope>
    <source>
        <strain evidence="3">CDC141</strain>
    </source>
</reference>
<protein>
    <submittedName>
        <fullName evidence="3">Alpha/beta fold hydrolase</fullName>
    </submittedName>
</protein>
<dbReference type="Pfam" id="PF12146">
    <property type="entry name" value="Hydrolase_4"/>
    <property type="match status" value="1"/>
</dbReference>
<dbReference type="EMBL" id="JAMRXG010000003">
    <property type="protein sequence ID" value="MCM6773287.1"/>
    <property type="molecule type" value="Genomic_DNA"/>
</dbReference>
<keyword evidence="4" id="KW-1185">Reference proteome</keyword>
<dbReference type="Proteomes" id="UP001139157">
    <property type="component" value="Unassembled WGS sequence"/>
</dbReference>
<feature type="chain" id="PRO_5040787976" evidence="1">
    <location>
        <begin position="24"/>
        <end position="466"/>
    </location>
</feature>
<dbReference type="PANTHER" id="PTHR43265:SF1">
    <property type="entry name" value="ESTERASE ESTD"/>
    <property type="match status" value="1"/>
</dbReference>
<feature type="signal peptide" evidence="1">
    <location>
        <begin position="1"/>
        <end position="23"/>
    </location>
</feature>
<dbReference type="InterPro" id="IPR053145">
    <property type="entry name" value="AB_hydrolase_Est10"/>
</dbReference>
<evidence type="ECO:0000313" key="3">
    <source>
        <dbReference type="EMBL" id="MCM6773287.1"/>
    </source>
</evidence>
<organism evidence="3 4">
    <name type="scientific">Nocardia pulmonis</name>
    <dbReference type="NCBI Taxonomy" id="2951408"/>
    <lineage>
        <taxon>Bacteria</taxon>
        <taxon>Bacillati</taxon>
        <taxon>Actinomycetota</taxon>
        <taxon>Actinomycetes</taxon>
        <taxon>Mycobacteriales</taxon>
        <taxon>Nocardiaceae</taxon>
        <taxon>Nocardia</taxon>
    </lineage>
</organism>
<keyword evidence="1" id="KW-0732">Signal</keyword>
<dbReference type="RefSeq" id="WP_251910341.1">
    <property type="nucleotide sequence ID" value="NZ_JAMRXG010000003.1"/>
</dbReference>
<name>A0A9X2IUW7_9NOCA</name>
<comment type="caution">
    <text evidence="3">The sequence shown here is derived from an EMBL/GenBank/DDBJ whole genome shotgun (WGS) entry which is preliminary data.</text>
</comment>